<name>A0ABX1LXR1_9CYAN</name>
<comment type="caution">
    <text evidence="1">The sequence shown here is derived from an EMBL/GenBank/DDBJ whole genome shotgun (WGS) entry which is preliminary data.</text>
</comment>
<reference evidence="1 2" key="1">
    <citation type="submission" date="2020-03" db="EMBL/GenBank/DDBJ databases">
        <title>Draft Genome Sequence of 2-Methylisoborneol Producing Pseudanabaena yagii Strain GIHE-NHR1 Isolated from North Han River in South Korea.</title>
        <authorList>
            <person name="Jeong J."/>
        </authorList>
    </citation>
    <scope>NUCLEOTIDE SEQUENCE [LARGE SCALE GENOMIC DNA]</scope>
    <source>
        <strain evidence="1 2">GIHE-NHR1</strain>
    </source>
</reference>
<gene>
    <name evidence="1" type="ORF">HC246_23870</name>
</gene>
<proteinExistence type="predicted"/>
<dbReference type="Proteomes" id="UP000738376">
    <property type="component" value="Unassembled WGS sequence"/>
</dbReference>
<sequence length="220" mass="25460">MGYNKGDNYEQNIFDLLSSKGLIATGSTRGGAGNATDIKFLYNSQEYNLEVKLDLEADYGQKMLRWDNGIWGWCVDDAVTAFYTSVGVLDIVNAKNFIPNRYSIPRDEITVQQKKQDQKAFEDKLEIDINSLYDFYGDKNCYYIQIGGYGFYHLKRDILHLGTPQLNCKMNLRFRAKTNHSNPVYKYSFYAVLKVDKKGKPKKSYYDLEQRDGRLFPPII</sequence>
<evidence type="ECO:0000313" key="2">
    <source>
        <dbReference type="Proteomes" id="UP000738376"/>
    </source>
</evidence>
<protein>
    <submittedName>
        <fullName evidence="1">Uncharacterized protein</fullName>
    </submittedName>
</protein>
<evidence type="ECO:0000313" key="1">
    <source>
        <dbReference type="EMBL" id="NMF60982.1"/>
    </source>
</evidence>
<organism evidence="1 2">
    <name type="scientific">Pseudanabaena yagii GIHE-NHR1</name>
    <dbReference type="NCBI Taxonomy" id="2722753"/>
    <lineage>
        <taxon>Bacteria</taxon>
        <taxon>Bacillati</taxon>
        <taxon>Cyanobacteriota</taxon>
        <taxon>Cyanophyceae</taxon>
        <taxon>Pseudanabaenales</taxon>
        <taxon>Pseudanabaenaceae</taxon>
        <taxon>Pseudanabaena</taxon>
        <taxon>Pseudanabaena yagii</taxon>
    </lineage>
</organism>
<accession>A0ABX1LXR1</accession>
<keyword evidence="2" id="KW-1185">Reference proteome</keyword>
<dbReference type="RefSeq" id="WP_169365917.1">
    <property type="nucleotide sequence ID" value="NZ_JAAVJL010000004.1"/>
</dbReference>
<dbReference type="EMBL" id="JAAVJL010000004">
    <property type="protein sequence ID" value="NMF60982.1"/>
    <property type="molecule type" value="Genomic_DNA"/>
</dbReference>